<gene>
    <name evidence="8" type="ORF">CYCCA115_LOCUS11604</name>
    <name evidence="9" type="ORF">CYCCA115_LOCUS11608</name>
    <name evidence="10" type="ORF">CYCCA115_LOCUS11610</name>
</gene>
<proteinExistence type="inferred from homology"/>
<feature type="signal peptide" evidence="6">
    <location>
        <begin position="1"/>
        <end position="21"/>
    </location>
</feature>
<dbReference type="SMART" id="SM00020">
    <property type="entry name" value="Tryp_SPc"/>
    <property type="match status" value="1"/>
</dbReference>
<dbReference type="AlphaFoldDB" id="A0AAD2FPK1"/>
<evidence type="ECO:0000256" key="1">
    <source>
        <dbReference type="ARBA" id="ARBA00007664"/>
    </source>
</evidence>
<evidence type="ECO:0000256" key="5">
    <source>
        <dbReference type="SAM" id="MobiDB-lite"/>
    </source>
</evidence>
<dbReference type="Proteomes" id="UP001295423">
    <property type="component" value="Unassembled WGS sequence"/>
</dbReference>
<protein>
    <recommendedName>
        <fullName evidence="7">Peptidase S1 domain-containing protein</fullName>
    </recommendedName>
</protein>
<dbReference type="EMBL" id="CAKOGP040001747">
    <property type="protein sequence ID" value="CAJ1948425.1"/>
    <property type="molecule type" value="Genomic_DNA"/>
</dbReference>
<dbReference type="PANTHER" id="PTHR24276:SF91">
    <property type="entry name" value="AT26814P-RELATED"/>
    <property type="match status" value="1"/>
</dbReference>
<feature type="domain" description="Peptidase S1" evidence="7">
    <location>
        <begin position="76"/>
        <end position="305"/>
    </location>
</feature>
<evidence type="ECO:0000313" key="11">
    <source>
        <dbReference type="Proteomes" id="UP001295423"/>
    </source>
</evidence>
<feature type="compositionally biased region" description="Basic and acidic residues" evidence="5">
    <location>
        <begin position="25"/>
        <end position="39"/>
    </location>
</feature>
<evidence type="ECO:0000313" key="8">
    <source>
        <dbReference type="EMBL" id="CAJ1948413.1"/>
    </source>
</evidence>
<keyword evidence="4" id="KW-0378">Hydrolase</keyword>
<keyword evidence="4" id="KW-0645">Protease</keyword>
<dbReference type="Pfam" id="PF00089">
    <property type="entry name" value="Trypsin"/>
    <property type="match status" value="1"/>
</dbReference>
<comment type="caution">
    <text evidence="9">The sequence shown here is derived from an EMBL/GenBank/DDBJ whole genome shotgun (WGS) entry which is preliminary data.</text>
</comment>
<evidence type="ECO:0000256" key="3">
    <source>
        <dbReference type="ARBA" id="ARBA00023157"/>
    </source>
</evidence>
<dbReference type="InterPro" id="IPR043504">
    <property type="entry name" value="Peptidase_S1_PA_chymotrypsin"/>
</dbReference>
<dbReference type="InterPro" id="IPR009003">
    <property type="entry name" value="Peptidase_S1_PA"/>
</dbReference>
<dbReference type="InterPro" id="IPR018114">
    <property type="entry name" value="TRYPSIN_HIS"/>
</dbReference>
<dbReference type="PROSITE" id="PS50240">
    <property type="entry name" value="TRYPSIN_DOM"/>
    <property type="match status" value="1"/>
</dbReference>
<dbReference type="PRINTS" id="PR00722">
    <property type="entry name" value="CHYMOTRYPSIN"/>
</dbReference>
<sequence length="397" mass="41526">MKFSLSAAFIGILALSSLAEADHVRSRNDDTDTTVEAKGKKANGVYRRSGGEGPRERSFVGTPEERSSEPKIQSRIVGGNAVSGGEFPYFVSALTGGGQCGASLIGPQVVLTAAHCKPNNYVGKEVYIGAVLPDDDQQAQVGIVESVLAHPGFKEETGDLWDIMLLKLKSPVYVDTDITLELAESVPNPGDILTVVGGGTLWDTDNPEHVAQKIRKVNIVAISDSQCNSPDWYDGGVSYPTNFCAGADGAGHCGGDSGGPIMKVHGKTQVQVGVVASSGFCGGATSPGVYASTSSAYGWMKKTICDEWNLDSVVCDGAGSGSNGGSDGGQTVQEEPIDEAPAGGADCVADDDASWKDMDGFTCIQYTEEDCNNAADYVEEGQDDASDVCCYCQEQLR</sequence>
<dbReference type="EMBL" id="CAKOGP040001747">
    <property type="protein sequence ID" value="CAJ1948421.1"/>
    <property type="molecule type" value="Genomic_DNA"/>
</dbReference>
<dbReference type="SUPFAM" id="SSF50494">
    <property type="entry name" value="Trypsin-like serine proteases"/>
    <property type="match status" value="1"/>
</dbReference>
<dbReference type="GO" id="GO:0004252">
    <property type="term" value="F:serine-type endopeptidase activity"/>
    <property type="evidence" value="ECO:0007669"/>
    <property type="project" value="InterPro"/>
</dbReference>
<evidence type="ECO:0000256" key="4">
    <source>
        <dbReference type="RuleBase" id="RU363034"/>
    </source>
</evidence>
<reference evidence="9" key="1">
    <citation type="submission" date="2023-08" db="EMBL/GenBank/DDBJ databases">
        <authorList>
            <person name="Audoor S."/>
            <person name="Bilcke G."/>
        </authorList>
    </citation>
    <scope>NUCLEOTIDE SEQUENCE</scope>
</reference>
<evidence type="ECO:0000256" key="2">
    <source>
        <dbReference type="ARBA" id="ARBA00023026"/>
    </source>
</evidence>
<dbReference type="InterPro" id="IPR001314">
    <property type="entry name" value="Peptidase_S1A"/>
</dbReference>
<keyword evidence="2" id="KW-0843">Virulence</keyword>
<dbReference type="InterPro" id="IPR033116">
    <property type="entry name" value="TRYPSIN_SER"/>
</dbReference>
<evidence type="ECO:0000256" key="6">
    <source>
        <dbReference type="SAM" id="SignalP"/>
    </source>
</evidence>
<dbReference type="PROSITE" id="PS00134">
    <property type="entry name" value="TRYPSIN_HIS"/>
    <property type="match status" value="1"/>
</dbReference>
<feature type="compositionally biased region" description="Basic and acidic residues" evidence="5">
    <location>
        <begin position="49"/>
        <end position="69"/>
    </location>
</feature>
<evidence type="ECO:0000259" key="7">
    <source>
        <dbReference type="PROSITE" id="PS50240"/>
    </source>
</evidence>
<feature type="region of interest" description="Disordered" evidence="5">
    <location>
        <begin position="321"/>
        <end position="345"/>
    </location>
</feature>
<evidence type="ECO:0000313" key="10">
    <source>
        <dbReference type="EMBL" id="CAJ1948425.1"/>
    </source>
</evidence>
<dbReference type="Gene3D" id="2.40.10.10">
    <property type="entry name" value="Trypsin-like serine proteases"/>
    <property type="match status" value="1"/>
</dbReference>
<organism evidence="9 11">
    <name type="scientific">Cylindrotheca closterium</name>
    <dbReference type="NCBI Taxonomy" id="2856"/>
    <lineage>
        <taxon>Eukaryota</taxon>
        <taxon>Sar</taxon>
        <taxon>Stramenopiles</taxon>
        <taxon>Ochrophyta</taxon>
        <taxon>Bacillariophyta</taxon>
        <taxon>Bacillariophyceae</taxon>
        <taxon>Bacillariophycidae</taxon>
        <taxon>Bacillariales</taxon>
        <taxon>Bacillariaceae</taxon>
        <taxon>Cylindrotheca</taxon>
    </lineage>
</organism>
<feature type="region of interest" description="Disordered" evidence="5">
    <location>
        <begin position="25"/>
        <end position="69"/>
    </location>
</feature>
<keyword evidence="11" id="KW-1185">Reference proteome</keyword>
<keyword evidence="6" id="KW-0732">Signal</keyword>
<dbReference type="CDD" id="cd00190">
    <property type="entry name" value="Tryp_SPc"/>
    <property type="match status" value="1"/>
</dbReference>
<keyword evidence="4" id="KW-0720">Serine protease</keyword>
<feature type="chain" id="PRO_5042440671" description="Peptidase S1 domain-containing protein" evidence="6">
    <location>
        <begin position="22"/>
        <end position="397"/>
    </location>
</feature>
<dbReference type="PROSITE" id="PS00135">
    <property type="entry name" value="TRYPSIN_SER"/>
    <property type="match status" value="1"/>
</dbReference>
<dbReference type="InterPro" id="IPR001254">
    <property type="entry name" value="Trypsin_dom"/>
</dbReference>
<dbReference type="PANTHER" id="PTHR24276">
    <property type="entry name" value="POLYSERASE-RELATED"/>
    <property type="match status" value="1"/>
</dbReference>
<keyword evidence="3" id="KW-1015">Disulfide bond</keyword>
<comment type="similarity">
    <text evidence="1">Belongs to the peptidase S1 family.</text>
</comment>
<dbReference type="GO" id="GO:0006508">
    <property type="term" value="P:proteolysis"/>
    <property type="evidence" value="ECO:0007669"/>
    <property type="project" value="UniProtKB-KW"/>
</dbReference>
<dbReference type="InterPro" id="IPR050430">
    <property type="entry name" value="Peptidase_S1"/>
</dbReference>
<evidence type="ECO:0000313" key="9">
    <source>
        <dbReference type="EMBL" id="CAJ1948421.1"/>
    </source>
</evidence>
<accession>A0AAD2FPK1</accession>
<dbReference type="EMBL" id="CAKOGP040001747">
    <property type="protein sequence ID" value="CAJ1948413.1"/>
    <property type="molecule type" value="Genomic_DNA"/>
</dbReference>
<name>A0AAD2FPK1_9STRA</name>